<keyword evidence="3 5" id="KW-0547">Nucleotide-binding</keyword>
<name>A0A423PDP0_9GAMM</name>
<organism evidence="6 7">
    <name type="scientific">Salinisphaera orenii YIM 95161</name>
    <dbReference type="NCBI Taxonomy" id="1051139"/>
    <lineage>
        <taxon>Bacteria</taxon>
        <taxon>Pseudomonadati</taxon>
        <taxon>Pseudomonadota</taxon>
        <taxon>Gammaproteobacteria</taxon>
        <taxon>Salinisphaerales</taxon>
        <taxon>Salinisphaeraceae</taxon>
        <taxon>Salinisphaera</taxon>
    </lineage>
</organism>
<sequence>MAAPERTVPIRAETLAAMLARTATDALRAEVDLTPKPGLVDARDAGAHRDMSHALMHASAAALTTGFHDMAAAAAVEREPARLRAELGVLGRESEARMMLATGGVNTHRGAIWCLGLLVAAAAAEPGRWQGRSLLARVATLAAIDDPAVSPARESNGQRVVRAFGVPGARGEAERGFPAVLDAALPTLRDARAAGAGERVARLNALLAVMATLEDTCVLSRAGPAGLRRVQAGAAAVLDAGGVGSVAGGRALARLDGLLLSLNASPGGSADLLAAALFVDALETAACAAWGGHAAPGAAAAKETHHANTVA</sequence>
<gene>
    <name evidence="5" type="primary">mdcB</name>
    <name evidence="6" type="ORF">SAHL_17255</name>
</gene>
<dbReference type="PANTHER" id="PTHR30201:SF2">
    <property type="entry name" value="2-(5''-TRIPHOSPHORIBOSYL)-3'-DEPHOSPHOCOENZYME-A SYNTHASE"/>
    <property type="match status" value="1"/>
</dbReference>
<dbReference type="HAMAP" id="MF_01883">
    <property type="entry name" value="MdcB"/>
    <property type="match status" value="1"/>
</dbReference>
<dbReference type="RefSeq" id="WP_123592627.1">
    <property type="nucleotide sequence ID" value="NZ_AYKF01000143.1"/>
</dbReference>
<dbReference type="EC" id="2.4.2.52" evidence="5"/>
<accession>A0A423PDP0</accession>
<dbReference type="GO" id="GO:0051191">
    <property type="term" value="P:prosthetic group biosynthetic process"/>
    <property type="evidence" value="ECO:0007669"/>
    <property type="project" value="TreeGrafter"/>
</dbReference>
<dbReference type="Pfam" id="PF01874">
    <property type="entry name" value="CitG"/>
    <property type="match status" value="1"/>
</dbReference>
<comment type="similarity">
    <text evidence="5">Belongs to the CitG/MdcB family.</text>
</comment>
<keyword evidence="2 5" id="KW-0808">Transferase</keyword>
<dbReference type="InterPro" id="IPR017555">
    <property type="entry name" value="TriPribosyl-deP-CoA_syn"/>
</dbReference>
<evidence type="ECO:0000313" key="6">
    <source>
        <dbReference type="EMBL" id="ROO23147.1"/>
    </source>
</evidence>
<dbReference type="PANTHER" id="PTHR30201">
    <property type="entry name" value="TRIPHOSPHORIBOSYL-DEPHOSPHO-COA SYNTHASE"/>
    <property type="match status" value="1"/>
</dbReference>
<comment type="function">
    <text evidence="5">Involved in the formation of 2-(5''-phosphoribosyl)-3'-dephosphocoenzyme-A, the prosthetic group of the acyl-carrier protein of the malonate decarboxylase.</text>
</comment>
<dbReference type="OrthoDB" id="114886at2"/>
<comment type="catalytic activity">
    <reaction evidence="1 5">
        <text>3'-dephospho-CoA + ATP = 2'-(5''-triphospho-alpha-D-ribosyl)-3'-dephospho-CoA + adenine</text>
        <dbReference type="Rhea" id="RHEA:15117"/>
        <dbReference type="ChEBI" id="CHEBI:16708"/>
        <dbReference type="ChEBI" id="CHEBI:30616"/>
        <dbReference type="ChEBI" id="CHEBI:57328"/>
        <dbReference type="ChEBI" id="CHEBI:61378"/>
        <dbReference type="EC" id="2.4.2.52"/>
    </reaction>
</comment>
<evidence type="ECO:0000256" key="1">
    <source>
        <dbReference type="ARBA" id="ARBA00001210"/>
    </source>
</evidence>
<dbReference type="NCBIfam" id="NF002315">
    <property type="entry name" value="PRK01237.1"/>
    <property type="match status" value="1"/>
</dbReference>
<dbReference type="EMBL" id="AYKF01000143">
    <property type="protein sequence ID" value="ROO23147.1"/>
    <property type="molecule type" value="Genomic_DNA"/>
</dbReference>
<evidence type="ECO:0000256" key="4">
    <source>
        <dbReference type="ARBA" id="ARBA00022840"/>
    </source>
</evidence>
<dbReference type="Proteomes" id="UP000285123">
    <property type="component" value="Unassembled WGS sequence"/>
</dbReference>
<dbReference type="Gene3D" id="1.10.4200.10">
    <property type="entry name" value="Triphosphoribosyl-dephospho-CoA protein"/>
    <property type="match status" value="2"/>
</dbReference>
<evidence type="ECO:0000313" key="7">
    <source>
        <dbReference type="Proteomes" id="UP000285123"/>
    </source>
</evidence>
<dbReference type="AlphaFoldDB" id="A0A423PDP0"/>
<evidence type="ECO:0000256" key="3">
    <source>
        <dbReference type="ARBA" id="ARBA00022741"/>
    </source>
</evidence>
<dbReference type="NCBIfam" id="TIGR03132">
    <property type="entry name" value="malonate_mdcB"/>
    <property type="match status" value="1"/>
</dbReference>
<protein>
    <recommendedName>
        <fullName evidence="5">Probable 2-(5''-triphosphoribosyl)-3'-dephosphocoenzyme-A synthase</fullName>
        <shortName evidence="5">2-(5''-triphosphoribosyl)-3'-dephospho-CoA synthase</shortName>
        <ecNumber evidence="5">2.4.2.52</ecNumber>
    </recommendedName>
</protein>
<reference evidence="6 7" key="1">
    <citation type="submission" date="2013-10" db="EMBL/GenBank/DDBJ databases">
        <title>Salinisphaera halophila YIM 95161 Genome Sequencing.</title>
        <authorList>
            <person name="Lai Q."/>
            <person name="Li C."/>
            <person name="Shao Z."/>
        </authorList>
    </citation>
    <scope>NUCLEOTIDE SEQUENCE [LARGE SCALE GENOMIC DNA]</scope>
    <source>
        <strain evidence="6 7">YIM 95161</strain>
    </source>
</reference>
<evidence type="ECO:0000256" key="5">
    <source>
        <dbReference type="HAMAP-Rule" id="MF_01883"/>
    </source>
</evidence>
<dbReference type="GO" id="GO:0005524">
    <property type="term" value="F:ATP binding"/>
    <property type="evidence" value="ECO:0007669"/>
    <property type="project" value="UniProtKB-KW"/>
</dbReference>
<proteinExistence type="inferred from homology"/>
<evidence type="ECO:0000256" key="2">
    <source>
        <dbReference type="ARBA" id="ARBA00022679"/>
    </source>
</evidence>
<comment type="caution">
    <text evidence="6">The sequence shown here is derived from an EMBL/GenBank/DDBJ whole genome shotgun (WGS) entry which is preliminary data.</text>
</comment>
<dbReference type="InterPro" id="IPR002736">
    <property type="entry name" value="CitG"/>
</dbReference>
<keyword evidence="4 5" id="KW-0067">ATP-binding</keyword>
<dbReference type="GO" id="GO:0046917">
    <property type="term" value="F:triphosphoribosyl-dephospho-CoA synthase activity"/>
    <property type="evidence" value="ECO:0007669"/>
    <property type="project" value="UniProtKB-UniRule"/>
</dbReference>